<dbReference type="HOGENOM" id="CLU_2596825_0_0_1"/>
<reference evidence="1" key="1">
    <citation type="submission" date="2005-10" db="EMBL/GenBank/DDBJ databases">
        <authorList>
            <person name="Loftus B.J."/>
            <person name="Nene V.M."/>
            <person name="Hannick L.I."/>
            <person name="Bidwell S."/>
            <person name="Haas B."/>
            <person name="Amedeo P."/>
            <person name="Orvis J."/>
            <person name="Wortman J.R."/>
            <person name="White O.R."/>
            <person name="Salzberg S."/>
            <person name="Shumway M."/>
            <person name="Koo H."/>
            <person name="Zhao Y."/>
            <person name="Holmes M."/>
            <person name="Miller J."/>
            <person name="Schatz M."/>
            <person name="Pop M."/>
            <person name="Pai G."/>
            <person name="Utterback T."/>
            <person name="Rogers Y.-H."/>
            <person name="Kravitz S."/>
            <person name="Fraser C.M."/>
        </authorList>
    </citation>
    <scope>NUCLEOTIDE SEQUENCE</scope>
    <source>
        <strain evidence="1">Liverpool</strain>
    </source>
</reference>
<evidence type="ECO:0000313" key="1">
    <source>
        <dbReference type="EMBL" id="EAT35346.1"/>
    </source>
</evidence>
<evidence type="ECO:0000313" key="2">
    <source>
        <dbReference type="Proteomes" id="UP000682892"/>
    </source>
</evidence>
<name>Q16LX3_AEDAE</name>
<dbReference type="Proteomes" id="UP000682892">
    <property type="component" value="Unassembled WGS sequence"/>
</dbReference>
<dbReference type="EMBL" id="CH477887">
    <property type="protein sequence ID" value="EAT35346.1"/>
    <property type="molecule type" value="Genomic_DNA"/>
</dbReference>
<protein>
    <submittedName>
        <fullName evidence="1">AAEL012482-PA</fullName>
    </submittedName>
</protein>
<dbReference type="AlphaFoldDB" id="Q16LX3"/>
<sequence>CCDTKPFARESQVLNGQRVEKKEEKNHIRLRAAAHGGWCNIITRGLIDYQISCSRGVCCFNLTKRSIYRRRRIKRSSEVK</sequence>
<reference evidence="1" key="2">
    <citation type="journal article" date="2007" name="Science">
        <title>Genome sequence of Aedes aegypti, a major arbovirus vector.</title>
        <authorList>
            <person name="Nene V."/>
            <person name="Wortman J.R."/>
            <person name="Lawson D."/>
            <person name="Haas B."/>
            <person name="Kodira C."/>
            <person name="Tu Z.J."/>
            <person name="Loftus B."/>
            <person name="Xi Z."/>
            <person name="Megy K."/>
            <person name="Grabherr M."/>
            <person name="Ren Q."/>
            <person name="Zdobnov E.M."/>
            <person name="Lobo N.F."/>
            <person name="Campbell K.S."/>
            <person name="Brown S.E."/>
            <person name="Bonaldo M.F."/>
            <person name="Zhu J."/>
            <person name="Sinkins S.P."/>
            <person name="Hogenkamp D.G."/>
            <person name="Amedeo P."/>
            <person name="Arensburger P."/>
            <person name="Atkinson P.W."/>
            <person name="Bidwell S."/>
            <person name="Biedler J."/>
            <person name="Birney E."/>
            <person name="Bruggner R.V."/>
            <person name="Costas J."/>
            <person name="Coy M.R."/>
            <person name="Crabtree J."/>
            <person name="Crawford M."/>
            <person name="Debruyn B."/>
            <person name="Decaprio D."/>
            <person name="Eiglmeier K."/>
            <person name="Eisenstadt E."/>
            <person name="El-Dorry H."/>
            <person name="Gelbart W.M."/>
            <person name="Gomes S.L."/>
            <person name="Hammond M."/>
            <person name="Hannick L.I."/>
            <person name="Hogan J.R."/>
            <person name="Holmes M.H."/>
            <person name="Jaffe D."/>
            <person name="Johnston J.S."/>
            <person name="Kennedy R.C."/>
            <person name="Koo H."/>
            <person name="Kravitz S."/>
            <person name="Kriventseva E.V."/>
            <person name="Kulp D."/>
            <person name="Labutti K."/>
            <person name="Lee E."/>
            <person name="Li S."/>
            <person name="Lovin D.D."/>
            <person name="Mao C."/>
            <person name="Mauceli E."/>
            <person name="Menck C.F."/>
            <person name="Miller J.R."/>
            <person name="Montgomery P."/>
            <person name="Mori A."/>
            <person name="Nascimento A.L."/>
            <person name="Naveira H.F."/>
            <person name="Nusbaum C."/>
            <person name="O'leary S."/>
            <person name="Orvis J."/>
            <person name="Pertea M."/>
            <person name="Quesneville H."/>
            <person name="Reidenbach K.R."/>
            <person name="Rogers Y.H."/>
            <person name="Roth C.W."/>
            <person name="Schneider J.R."/>
            <person name="Schatz M."/>
            <person name="Shumway M."/>
            <person name="Stanke M."/>
            <person name="Stinson E.O."/>
            <person name="Tubio J.M."/>
            <person name="Vanzee J.P."/>
            <person name="Verjovski-Almeida S."/>
            <person name="Werner D."/>
            <person name="White O."/>
            <person name="Wyder S."/>
            <person name="Zeng Q."/>
            <person name="Zhao Q."/>
            <person name="Zhao Y."/>
            <person name="Hill C.A."/>
            <person name="Raikhel A.S."/>
            <person name="Soares M.B."/>
            <person name="Knudson D.L."/>
            <person name="Lee N.H."/>
            <person name="Galagan J."/>
            <person name="Salzberg S.L."/>
            <person name="Paulsen I.T."/>
            <person name="Dimopoulos G."/>
            <person name="Collins F.H."/>
            <person name="Birren B."/>
            <person name="Fraser-Liggett C.M."/>
            <person name="Severson D.W."/>
        </authorList>
    </citation>
    <scope>NUCLEOTIDE SEQUENCE [LARGE SCALE GENOMIC DNA]</scope>
    <source>
        <strain evidence="1">Liverpool</strain>
    </source>
</reference>
<accession>Q16LX3</accession>
<dbReference type="PaxDb" id="7159-AAEL012482-PA"/>
<feature type="non-terminal residue" evidence="1">
    <location>
        <position position="80"/>
    </location>
</feature>
<reference evidence="1" key="3">
    <citation type="submission" date="2012-09" db="EMBL/GenBank/DDBJ databases">
        <authorList>
            <consortium name="VectorBase"/>
        </authorList>
    </citation>
    <scope>NUCLEOTIDE SEQUENCE</scope>
    <source>
        <strain evidence="1">Liverpool</strain>
    </source>
</reference>
<gene>
    <name evidence="1" type="ORF">AaeL_AAEL012482</name>
</gene>
<proteinExistence type="predicted"/>
<organism evidence="1 2">
    <name type="scientific">Aedes aegypti</name>
    <name type="common">Yellowfever mosquito</name>
    <name type="synonym">Culex aegypti</name>
    <dbReference type="NCBI Taxonomy" id="7159"/>
    <lineage>
        <taxon>Eukaryota</taxon>
        <taxon>Metazoa</taxon>
        <taxon>Ecdysozoa</taxon>
        <taxon>Arthropoda</taxon>
        <taxon>Hexapoda</taxon>
        <taxon>Insecta</taxon>
        <taxon>Pterygota</taxon>
        <taxon>Neoptera</taxon>
        <taxon>Endopterygota</taxon>
        <taxon>Diptera</taxon>
        <taxon>Nematocera</taxon>
        <taxon>Culicoidea</taxon>
        <taxon>Culicidae</taxon>
        <taxon>Culicinae</taxon>
        <taxon>Aedini</taxon>
        <taxon>Aedes</taxon>
        <taxon>Stegomyia</taxon>
    </lineage>
</organism>